<dbReference type="EMBL" id="BOPV01000001">
    <property type="protein sequence ID" value="GIL41759.1"/>
    <property type="molecule type" value="Genomic_DNA"/>
</dbReference>
<organism evidence="2 3">
    <name type="scientific">Roseiterribacter gracilis</name>
    <dbReference type="NCBI Taxonomy" id="2812848"/>
    <lineage>
        <taxon>Bacteria</taxon>
        <taxon>Pseudomonadati</taxon>
        <taxon>Pseudomonadota</taxon>
        <taxon>Alphaproteobacteria</taxon>
        <taxon>Rhodospirillales</taxon>
        <taxon>Roseiterribacteraceae</taxon>
        <taxon>Roseiterribacter</taxon>
    </lineage>
</organism>
<keyword evidence="1" id="KW-1133">Transmembrane helix</keyword>
<keyword evidence="1" id="KW-0812">Transmembrane</keyword>
<protein>
    <submittedName>
        <fullName evidence="2">Uncharacterized protein</fullName>
    </submittedName>
</protein>
<dbReference type="RefSeq" id="WP_420245391.1">
    <property type="nucleotide sequence ID" value="NZ_BOPV01000001.1"/>
</dbReference>
<keyword evidence="3" id="KW-1185">Reference proteome</keyword>
<feature type="transmembrane region" description="Helical" evidence="1">
    <location>
        <begin position="12"/>
        <end position="33"/>
    </location>
</feature>
<accession>A0A8S8XIG7</accession>
<name>A0A8S8XIG7_9PROT</name>
<feature type="transmembrane region" description="Helical" evidence="1">
    <location>
        <begin position="48"/>
        <end position="72"/>
    </location>
</feature>
<sequence length="143" mass="14927">MPNGDRHLLGAVWWASVSVILSGLLAIALSASFRSASPGAITISPSSAFYAVGFLFLVLVAMVVVGSIGLPVHWALRDRNVTSAAAYVSAGAAITTLPALIFYCVAGSISWLGIWLGWGGPLAAIVAWSWLRLHRSGAEHSPN</sequence>
<dbReference type="AlphaFoldDB" id="A0A8S8XIG7"/>
<feature type="transmembrane region" description="Helical" evidence="1">
    <location>
        <begin position="84"/>
        <end position="103"/>
    </location>
</feature>
<keyword evidence="1" id="KW-0472">Membrane</keyword>
<evidence type="ECO:0000313" key="3">
    <source>
        <dbReference type="Proteomes" id="UP000681075"/>
    </source>
</evidence>
<evidence type="ECO:0000313" key="2">
    <source>
        <dbReference type="EMBL" id="GIL41759.1"/>
    </source>
</evidence>
<dbReference type="Proteomes" id="UP000681075">
    <property type="component" value="Unassembled WGS sequence"/>
</dbReference>
<comment type="caution">
    <text evidence="2">The sequence shown here is derived from an EMBL/GenBank/DDBJ whole genome shotgun (WGS) entry which is preliminary data.</text>
</comment>
<feature type="transmembrane region" description="Helical" evidence="1">
    <location>
        <begin position="109"/>
        <end position="131"/>
    </location>
</feature>
<evidence type="ECO:0000256" key="1">
    <source>
        <dbReference type="SAM" id="Phobius"/>
    </source>
</evidence>
<proteinExistence type="predicted"/>
<gene>
    <name evidence="2" type="ORF">TMPK1_39960</name>
</gene>
<reference evidence="2" key="1">
    <citation type="submission" date="2021-02" db="EMBL/GenBank/DDBJ databases">
        <title>Genome sequence of Rhodospirillales sp. strain TMPK1 isolated from soil.</title>
        <authorList>
            <person name="Nakai R."/>
            <person name="Kusada H."/>
            <person name="Tamaki H."/>
        </authorList>
    </citation>
    <scope>NUCLEOTIDE SEQUENCE</scope>
    <source>
        <strain evidence="2">TMPK1</strain>
    </source>
</reference>